<dbReference type="GO" id="GO:0006465">
    <property type="term" value="P:signal peptide processing"/>
    <property type="evidence" value="ECO:0007669"/>
    <property type="project" value="TreeGrafter"/>
</dbReference>
<accession>A0A9P5N338</accession>
<comment type="caution">
    <text evidence="9">The sequence shown here is derived from an EMBL/GenBank/DDBJ whole genome shotgun (WGS) entry which is preliminary data.</text>
</comment>
<proteinExistence type="inferred from homology"/>
<protein>
    <recommendedName>
        <fullName evidence="8">Peptidase S54 rhomboid domain-containing protein</fullName>
    </recommendedName>
</protein>
<evidence type="ECO:0000256" key="3">
    <source>
        <dbReference type="ARBA" id="ARBA00022692"/>
    </source>
</evidence>
<comment type="similarity">
    <text evidence="2">Belongs to the peptidase S54 family.</text>
</comment>
<evidence type="ECO:0000313" key="9">
    <source>
        <dbReference type="EMBL" id="KAF8485020.1"/>
    </source>
</evidence>
<comment type="subcellular location">
    <subcellularLocation>
        <location evidence="1">Membrane</location>
        <topology evidence="1">Multi-pass membrane protein</topology>
    </subcellularLocation>
</comment>
<keyword evidence="6 7" id="KW-0472">Membrane</keyword>
<evidence type="ECO:0000256" key="5">
    <source>
        <dbReference type="ARBA" id="ARBA00022989"/>
    </source>
</evidence>
<feature type="transmembrane region" description="Helical" evidence="7">
    <location>
        <begin position="229"/>
        <end position="252"/>
    </location>
</feature>
<feature type="transmembrane region" description="Helical" evidence="7">
    <location>
        <begin position="82"/>
        <end position="101"/>
    </location>
</feature>
<dbReference type="SUPFAM" id="SSF144091">
    <property type="entry name" value="Rhomboid-like"/>
    <property type="match status" value="1"/>
</dbReference>
<feature type="transmembrane region" description="Helical" evidence="7">
    <location>
        <begin position="180"/>
        <end position="198"/>
    </location>
</feature>
<keyword evidence="5 7" id="KW-1133">Transmembrane helix</keyword>
<dbReference type="PANTHER" id="PTHR43731:SF14">
    <property type="entry name" value="PRESENILIN-ASSOCIATED RHOMBOID-LIKE PROTEIN, MITOCHONDRIAL"/>
    <property type="match status" value="1"/>
</dbReference>
<dbReference type="GO" id="GO:0016020">
    <property type="term" value="C:membrane"/>
    <property type="evidence" value="ECO:0007669"/>
    <property type="project" value="UniProtKB-SubCell"/>
</dbReference>
<evidence type="ECO:0000256" key="7">
    <source>
        <dbReference type="SAM" id="Phobius"/>
    </source>
</evidence>
<feature type="transmembrane region" description="Helical" evidence="7">
    <location>
        <begin position="157"/>
        <end position="175"/>
    </location>
</feature>
<evidence type="ECO:0000313" key="10">
    <source>
        <dbReference type="Proteomes" id="UP000759537"/>
    </source>
</evidence>
<feature type="domain" description="Peptidase S54 rhomboid" evidence="8">
    <location>
        <begin position="139"/>
        <end position="280"/>
    </location>
</feature>
<reference evidence="9" key="2">
    <citation type="journal article" date="2020" name="Nat. Commun.">
        <title>Large-scale genome sequencing of mycorrhizal fungi provides insights into the early evolution of symbiotic traits.</title>
        <authorList>
            <person name="Miyauchi S."/>
            <person name="Kiss E."/>
            <person name="Kuo A."/>
            <person name="Drula E."/>
            <person name="Kohler A."/>
            <person name="Sanchez-Garcia M."/>
            <person name="Morin E."/>
            <person name="Andreopoulos B."/>
            <person name="Barry K.W."/>
            <person name="Bonito G."/>
            <person name="Buee M."/>
            <person name="Carver A."/>
            <person name="Chen C."/>
            <person name="Cichocki N."/>
            <person name="Clum A."/>
            <person name="Culley D."/>
            <person name="Crous P.W."/>
            <person name="Fauchery L."/>
            <person name="Girlanda M."/>
            <person name="Hayes R.D."/>
            <person name="Keri Z."/>
            <person name="LaButti K."/>
            <person name="Lipzen A."/>
            <person name="Lombard V."/>
            <person name="Magnuson J."/>
            <person name="Maillard F."/>
            <person name="Murat C."/>
            <person name="Nolan M."/>
            <person name="Ohm R.A."/>
            <person name="Pangilinan J."/>
            <person name="Pereira M.F."/>
            <person name="Perotto S."/>
            <person name="Peter M."/>
            <person name="Pfister S."/>
            <person name="Riley R."/>
            <person name="Sitrit Y."/>
            <person name="Stielow J.B."/>
            <person name="Szollosi G."/>
            <person name="Zifcakova L."/>
            <person name="Stursova M."/>
            <person name="Spatafora J.W."/>
            <person name="Tedersoo L."/>
            <person name="Vaario L.M."/>
            <person name="Yamada A."/>
            <person name="Yan M."/>
            <person name="Wang P."/>
            <person name="Xu J."/>
            <person name="Bruns T."/>
            <person name="Baldrian P."/>
            <person name="Vilgalys R."/>
            <person name="Dunand C."/>
            <person name="Henrissat B."/>
            <person name="Grigoriev I.V."/>
            <person name="Hibbett D."/>
            <person name="Nagy L.G."/>
            <person name="Martin F.M."/>
        </authorList>
    </citation>
    <scope>NUCLEOTIDE SEQUENCE</scope>
    <source>
        <strain evidence="9">Prilba</strain>
    </source>
</reference>
<dbReference type="AlphaFoldDB" id="A0A9P5N338"/>
<dbReference type="InterPro" id="IPR050925">
    <property type="entry name" value="Rhomboid_protease_S54"/>
</dbReference>
<dbReference type="Proteomes" id="UP000759537">
    <property type="component" value="Unassembled WGS sequence"/>
</dbReference>
<dbReference type="Pfam" id="PF01694">
    <property type="entry name" value="Rhomboid"/>
    <property type="match status" value="1"/>
</dbReference>
<evidence type="ECO:0000256" key="4">
    <source>
        <dbReference type="ARBA" id="ARBA00022801"/>
    </source>
</evidence>
<dbReference type="InterPro" id="IPR022764">
    <property type="entry name" value="Peptidase_S54_rhomboid_dom"/>
</dbReference>
<dbReference type="EMBL" id="WHVB01000003">
    <property type="protein sequence ID" value="KAF8485020.1"/>
    <property type="molecule type" value="Genomic_DNA"/>
</dbReference>
<evidence type="ECO:0000256" key="2">
    <source>
        <dbReference type="ARBA" id="ARBA00009045"/>
    </source>
</evidence>
<keyword evidence="4" id="KW-0378">Hydrolase</keyword>
<keyword evidence="10" id="KW-1185">Reference proteome</keyword>
<reference evidence="9" key="1">
    <citation type="submission" date="2019-10" db="EMBL/GenBank/DDBJ databases">
        <authorList>
            <consortium name="DOE Joint Genome Institute"/>
            <person name="Kuo A."/>
            <person name="Miyauchi S."/>
            <person name="Kiss E."/>
            <person name="Drula E."/>
            <person name="Kohler A."/>
            <person name="Sanchez-Garcia M."/>
            <person name="Andreopoulos B."/>
            <person name="Barry K.W."/>
            <person name="Bonito G."/>
            <person name="Buee M."/>
            <person name="Carver A."/>
            <person name="Chen C."/>
            <person name="Cichocki N."/>
            <person name="Clum A."/>
            <person name="Culley D."/>
            <person name="Crous P.W."/>
            <person name="Fauchery L."/>
            <person name="Girlanda M."/>
            <person name="Hayes R."/>
            <person name="Keri Z."/>
            <person name="LaButti K."/>
            <person name="Lipzen A."/>
            <person name="Lombard V."/>
            <person name="Magnuson J."/>
            <person name="Maillard F."/>
            <person name="Morin E."/>
            <person name="Murat C."/>
            <person name="Nolan M."/>
            <person name="Ohm R."/>
            <person name="Pangilinan J."/>
            <person name="Pereira M."/>
            <person name="Perotto S."/>
            <person name="Peter M."/>
            <person name="Riley R."/>
            <person name="Sitrit Y."/>
            <person name="Stielow B."/>
            <person name="Szollosi G."/>
            <person name="Zifcakova L."/>
            <person name="Stursova M."/>
            <person name="Spatafora J.W."/>
            <person name="Tedersoo L."/>
            <person name="Vaario L.-M."/>
            <person name="Yamada A."/>
            <person name="Yan M."/>
            <person name="Wang P."/>
            <person name="Xu J."/>
            <person name="Bruns T."/>
            <person name="Baldrian P."/>
            <person name="Vilgalys R."/>
            <person name="Henrissat B."/>
            <person name="Grigoriev I.V."/>
            <person name="Hibbett D."/>
            <person name="Nagy L.G."/>
            <person name="Martin F.M."/>
        </authorList>
    </citation>
    <scope>NUCLEOTIDE SEQUENCE</scope>
    <source>
        <strain evidence="9">Prilba</strain>
    </source>
</reference>
<dbReference type="PANTHER" id="PTHR43731">
    <property type="entry name" value="RHOMBOID PROTEASE"/>
    <property type="match status" value="1"/>
</dbReference>
<dbReference type="GO" id="GO:0004252">
    <property type="term" value="F:serine-type endopeptidase activity"/>
    <property type="evidence" value="ECO:0007669"/>
    <property type="project" value="InterPro"/>
</dbReference>
<keyword evidence="3 7" id="KW-0812">Transmembrane</keyword>
<organism evidence="9 10">
    <name type="scientific">Russula ochroleuca</name>
    <dbReference type="NCBI Taxonomy" id="152965"/>
    <lineage>
        <taxon>Eukaryota</taxon>
        <taxon>Fungi</taxon>
        <taxon>Dikarya</taxon>
        <taxon>Basidiomycota</taxon>
        <taxon>Agaricomycotina</taxon>
        <taxon>Agaricomycetes</taxon>
        <taxon>Russulales</taxon>
        <taxon>Russulaceae</taxon>
        <taxon>Russula</taxon>
    </lineage>
</organism>
<dbReference type="OrthoDB" id="418595at2759"/>
<evidence type="ECO:0000256" key="6">
    <source>
        <dbReference type="ARBA" id="ARBA00023136"/>
    </source>
</evidence>
<dbReference type="Gene3D" id="1.20.1540.10">
    <property type="entry name" value="Rhomboid-like"/>
    <property type="match status" value="1"/>
</dbReference>
<sequence>MLIRIASHAILRPAMPAFRSSSTHIFLRHALYNSRVSPVHKFHATSFLSATHRAASHTRRDWRPPGTFQRVTRRFNTIPPNYIIFGILGINGVVFAAWSYVQLFQGRDYRIGTPPPSARWLAYWLQDNFLNSYENLRRGRFWTLVTSSFSHADPGHALLNGLTFWFLAPVALRVLGNAQFLVLYLGSGAFASLSSLAWNKQPNYNSHGASGAVYALASFFAFAAPNARFLLFFVVPMPAWACIGAIACFDAYNAVTRRFSTLDSAGHVGGLTAGALYWLLRTRFRLR</sequence>
<evidence type="ECO:0000259" key="8">
    <source>
        <dbReference type="Pfam" id="PF01694"/>
    </source>
</evidence>
<evidence type="ECO:0000256" key="1">
    <source>
        <dbReference type="ARBA" id="ARBA00004141"/>
    </source>
</evidence>
<dbReference type="InterPro" id="IPR035952">
    <property type="entry name" value="Rhomboid-like_sf"/>
</dbReference>
<name>A0A9P5N338_9AGAM</name>
<gene>
    <name evidence="9" type="ORF">DFH94DRAFT_717713</name>
</gene>